<dbReference type="AlphaFoldDB" id="A0A923IVD1"/>
<evidence type="ECO:0000259" key="2">
    <source>
        <dbReference type="Pfam" id="PF02371"/>
    </source>
</evidence>
<feature type="domain" description="Transposase IS116/IS110/IS902 C-terminal" evidence="2">
    <location>
        <begin position="209"/>
        <end position="294"/>
    </location>
</feature>
<evidence type="ECO:0000259" key="1">
    <source>
        <dbReference type="Pfam" id="PF01548"/>
    </source>
</evidence>
<organism evidence="3 4">
    <name type="scientific">Pedobacter planticolens</name>
    <dbReference type="NCBI Taxonomy" id="2679964"/>
    <lineage>
        <taxon>Bacteria</taxon>
        <taxon>Pseudomonadati</taxon>
        <taxon>Bacteroidota</taxon>
        <taxon>Sphingobacteriia</taxon>
        <taxon>Sphingobacteriales</taxon>
        <taxon>Sphingobacteriaceae</taxon>
        <taxon>Pedobacter</taxon>
    </lineage>
</organism>
<dbReference type="Proteomes" id="UP000601055">
    <property type="component" value="Unassembled WGS sequence"/>
</dbReference>
<proteinExistence type="predicted"/>
<name>A0A923IVD1_9SPHI</name>
<comment type="caution">
    <text evidence="3">The sequence shown here is derived from an EMBL/GenBank/DDBJ whole genome shotgun (WGS) entry which is preliminary data.</text>
</comment>
<evidence type="ECO:0000313" key="3">
    <source>
        <dbReference type="EMBL" id="MBB2146910.1"/>
    </source>
</evidence>
<keyword evidence="4" id="KW-1185">Reference proteome</keyword>
<feature type="domain" description="Transposase IS110-like N-terminal" evidence="1">
    <location>
        <begin position="10"/>
        <end position="147"/>
    </location>
</feature>
<dbReference type="GO" id="GO:0004803">
    <property type="term" value="F:transposase activity"/>
    <property type="evidence" value="ECO:0007669"/>
    <property type="project" value="InterPro"/>
</dbReference>
<gene>
    <name evidence="3" type="ORF">GM921_15505</name>
</gene>
<accession>A0A923IVD1</accession>
<protein>
    <submittedName>
        <fullName evidence="3">Transposase</fullName>
    </submittedName>
</protein>
<dbReference type="EMBL" id="WNXD01000002">
    <property type="protein sequence ID" value="MBB2146910.1"/>
    <property type="molecule type" value="Genomic_DNA"/>
</dbReference>
<dbReference type="PANTHER" id="PTHR33055:SF3">
    <property type="entry name" value="PUTATIVE TRANSPOSASE FOR IS117-RELATED"/>
    <property type="match status" value="1"/>
</dbReference>
<dbReference type="Pfam" id="PF02371">
    <property type="entry name" value="Transposase_20"/>
    <property type="match status" value="1"/>
</dbReference>
<dbReference type="InterPro" id="IPR047650">
    <property type="entry name" value="Transpos_IS110"/>
</dbReference>
<dbReference type="InterPro" id="IPR003346">
    <property type="entry name" value="Transposase_20"/>
</dbReference>
<evidence type="ECO:0000313" key="4">
    <source>
        <dbReference type="Proteomes" id="UP000601055"/>
    </source>
</evidence>
<dbReference type="InterPro" id="IPR002525">
    <property type="entry name" value="Transp_IS110-like_N"/>
</dbReference>
<sequence>MMERKYKFFIGIDVSKLTLDFAVNLGIENLIQRKITNDKVEIIDFIKEIKSVQGLRLSNTLFVMEHTGIYCTILINCLEKCKASFVVESASHIKKSMGTVRGKTDGTDALMLANFLFRAKEKIRLWEPKRPIISELSLLSSLRNKLLTIQNSLLVQKRENELFKNKSLCNRYGEFCTNSVIALKTDLKQLDLKIKETCLGDEHIKRLTEIITSIPAVGDITAIQLIILSNEFKSIPTAKKFACYAGVAPFPRQSGTSLNKRSRVSQIANKKIKSLLHLCALGASRFDPDLKKYYLRKTEVEGKNKMLVLNAVRDKLIQRVYACVKQDRCYIKEYMSKLES</sequence>
<dbReference type="GO" id="GO:0003677">
    <property type="term" value="F:DNA binding"/>
    <property type="evidence" value="ECO:0007669"/>
    <property type="project" value="InterPro"/>
</dbReference>
<dbReference type="Pfam" id="PF01548">
    <property type="entry name" value="DEDD_Tnp_IS110"/>
    <property type="match status" value="1"/>
</dbReference>
<dbReference type="GO" id="GO:0006313">
    <property type="term" value="P:DNA transposition"/>
    <property type="evidence" value="ECO:0007669"/>
    <property type="project" value="InterPro"/>
</dbReference>
<reference evidence="3" key="1">
    <citation type="submission" date="2019-11" db="EMBL/GenBank/DDBJ databases">
        <title>Description of Pedobacter sp. LMG 31464T.</title>
        <authorList>
            <person name="Carlier A."/>
            <person name="Qi S."/>
            <person name="Vandamme P."/>
        </authorList>
    </citation>
    <scope>NUCLEOTIDE SEQUENCE</scope>
    <source>
        <strain evidence="3">LMG 31464</strain>
    </source>
</reference>
<dbReference type="PANTHER" id="PTHR33055">
    <property type="entry name" value="TRANSPOSASE FOR INSERTION SEQUENCE ELEMENT IS1111A"/>
    <property type="match status" value="1"/>
</dbReference>